<gene>
    <name evidence="1" type="primary">AVEN_158910_1</name>
    <name evidence="1" type="ORF">TNIN_68901</name>
</gene>
<name>A0A8X6YLU6_9ARAC</name>
<dbReference type="OrthoDB" id="6464868at2759"/>
<dbReference type="AlphaFoldDB" id="A0A8X6YLU6"/>
<comment type="caution">
    <text evidence="1">The sequence shown here is derived from an EMBL/GenBank/DDBJ whole genome shotgun (WGS) entry which is preliminary data.</text>
</comment>
<sequence>MLIFYGVYKIFYKFLLSIVTKNYYKSTTTKDYQKKAVLEVKNGSAILYATSKRCSVPEETVGRWVVKSPSYQGPECEFKDKAKKRAQSKTGKVLTKENVLERLAAEESGRKNKFNQVNIKKDVKDSKSFKEVKQGSWIEVEYRSRSQSSKFIGQVIDINV</sequence>
<protein>
    <submittedName>
        <fullName evidence="1">Uncharacterized protein</fullName>
    </submittedName>
</protein>
<dbReference type="Proteomes" id="UP000886998">
    <property type="component" value="Unassembled WGS sequence"/>
</dbReference>
<reference evidence="1" key="1">
    <citation type="submission" date="2020-08" db="EMBL/GenBank/DDBJ databases">
        <title>Multicomponent nature underlies the extraordinary mechanical properties of spider dragline silk.</title>
        <authorList>
            <person name="Kono N."/>
            <person name="Nakamura H."/>
            <person name="Mori M."/>
            <person name="Yoshida Y."/>
            <person name="Ohtoshi R."/>
            <person name="Malay A.D."/>
            <person name="Moran D.A.P."/>
            <person name="Tomita M."/>
            <person name="Numata K."/>
            <person name="Arakawa K."/>
        </authorList>
    </citation>
    <scope>NUCLEOTIDE SEQUENCE</scope>
</reference>
<dbReference type="EMBL" id="BMAV01019907">
    <property type="protein sequence ID" value="GFY73200.1"/>
    <property type="molecule type" value="Genomic_DNA"/>
</dbReference>
<evidence type="ECO:0000313" key="1">
    <source>
        <dbReference type="EMBL" id="GFY73200.1"/>
    </source>
</evidence>
<keyword evidence="2" id="KW-1185">Reference proteome</keyword>
<accession>A0A8X6YLU6</accession>
<organism evidence="1 2">
    <name type="scientific">Trichonephila inaurata madagascariensis</name>
    <dbReference type="NCBI Taxonomy" id="2747483"/>
    <lineage>
        <taxon>Eukaryota</taxon>
        <taxon>Metazoa</taxon>
        <taxon>Ecdysozoa</taxon>
        <taxon>Arthropoda</taxon>
        <taxon>Chelicerata</taxon>
        <taxon>Arachnida</taxon>
        <taxon>Araneae</taxon>
        <taxon>Araneomorphae</taxon>
        <taxon>Entelegynae</taxon>
        <taxon>Araneoidea</taxon>
        <taxon>Nephilidae</taxon>
        <taxon>Trichonephila</taxon>
        <taxon>Trichonephila inaurata</taxon>
    </lineage>
</organism>
<proteinExistence type="predicted"/>
<evidence type="ECO:0000313" key="2">
    <source>
        <dbReference type="Proteomes" id="UP000886998"/>
    </source>
</evidence>